<evidence type="ECO:0000256" key="10">
    <source>
        <dbReference type="ARBA" id="ARBA00049285"/>
    </source>
</evidence>
<comment type="similarity">
    <text evidence="3 11">Belongs to the CarA family.</text>
</comment>
<feature type="binding site" evidence="11">
    <location>
        <position position="253"/>
    </location>
    <ligand>
        <name>L-glutamine</name>
        <dbReference type="ChEBI" id="CHEBI:58359"/>
    </ligand>
</feature>
<evidence type="ECO:0000256" key="5">
    <source>
        <dbReference type="ARBA" id="ARBA00022741"/>
    </source>
</evidence>
<dbReference type="HAMAP" id="MF_01209">
    <property type="entry name" value="CPSase_S_chain"/>
    <property type="match status" value="1"/>
</dbReference>
<dbReference type="GO" id="GO:0006541">
    <property type="term" value="P:glutamine metabolic process"/>
    <property type="evidence" value="ECO:0007669"/>
    <property type="project" value="InterPro"/>
</dbReference>
<dbReference type="GO" id="GO:0006526">
    <property type="term" value="P:L-arginine biosynthetic process"/>
    <property type="evidence" value="ECO:0007669"/>
    <property type="project" value="UniProtKB-UniRule"/>
</dbReference>
<dbReference type="GO" id="GO:0006207">
    <property type="term" value="P:'de novo' pyrimidine nucleobase biosynthetic process"/>
    <property type="evidence" value="ECO:0007669"/>
    <property type="project" value="InterPro"/>
</dbReference>
<dbReference type="InterPro" id="IPR029062">
    <property type="entry name" value="Class_I_gatase-like"/>
</dbReference>
<feature type="binding site" evidence="11">
    <location>
        <position position="60"/>
    </location>
    <ligand>
        <name>L-glutamine</name>
        <dbReference type="ChEBI" id="CHEBI:58359"/>
    </ligand>
</feature>
<dbReference type="GO" id="GO:0005524">
    <property type="term" value="F:ATP binding"/>
    <property type="evidence" value="ECO:0007669"/>
    <property type="project" value="UniProtKB-UniRule"/>
</dbReference>
<dbReference type="GO" id="GO:0044205">
    <property type="term" value="P:'de novo' UMP biosynthetic process"/>
    <property type="evidence" value="ECO:0007669"/>
    <property type="project" value="UniProtKB-UniRule"/>
</dbReference>
<comment type="subunit">
    <text evidence="11">Composed of two chains; the small (or glutamine) chain promotes the hydrolysis of glutamine to ammonia, which is used by the large (or ammonia) chain to synthesize carbamoyl phosphate. Tetramer of heterodimers (alpha,beta)4.</text>
</comment>
<evidence type="ECO:0000256" key="1">
    <source>
        <dbReference type="ARBA" id="ARBA00004812"/>
    </source>
</evidence>
<evidence type="ECO:0000256" key="9">
    <source>
        <dbReference type="ARBA" id="ARBA00048816"/>
    </source>
</evidence>
<dbReference type="SUPFAM" id="SSF52021">
    <property type="entry name" value="Carbamoyl phosphate synthetase, small subunit N-terminal domain"/>
    <property type="match status" value="1"/>
</dbReference>
<dbReference type="Pfam" id="PF00988">
    <property type="entry name" value="CPSase_sm_chain"/>
    <property type="match status" value="1"/>
</dbReference>
<dbReference type="InterPro" id="IPR050472">
    <property type="entry name" value="Anth_synth/Amidotransfase"/>
</dbReference>
<dbReference type="PROSITE" id="PS51273">
    <property type="entry name" value="GATASE_TYPE_1"/>
    <property type="match status" value="1"/>
</dbReference>
<dbReference type="InterPro" id="IPR006274">
    <property type="entry name" value="CarbamoylP_synth_ssu"/>
</dbReference>
<keyword evidence="5 11" id="KW-0547">Nucleotide-binding</keyword>
<name>A0A518F028_9BACT</name>
<keyword evidence="14" id="KW-1185">Reference proteome</keyword>
<dbReference type="InterPro" id="IPR017926">
    <property type="entry name" value="GATASE"/>
</dbReference>
<evidence type="ECO:0000256" key="4">
    <source>
        <dbReference type="ARBA" id="ARBA00022598"/>
    </source>
</evidence>
<dbReference type="InterPro" id="IPR036480">
    <property type="entry name" value="CarbP_synth_ssu_N_sf"/>
</dbReference>
<evidence type="ECO:0000256" key="8">
    <source>
        <dbReference type="ARBA" id="ARBA00022975"/>
    </source>
</evidence>
<dbReference type="NCBIfam" id="TIGR01368">
    <property type="entry name" value="CPSaseIIsmall"/>
    <property type="match status" value="1"/>
</dbReference>
<evidence type="ECO:0000259" key="12">
    <source>
        <dbReference type="SMART" id="SM01097"/>
    </source>
</evidence>
<organism evidence="13 14">
    <name type="scientific">Saltatorellus ferox</name>
    <dbReference type="NCBI Taxonomy" id="2528018"/>
    <lineage>
        <taxon>Bacteria</taxon>
        <taxon>Pseudomonadati</taxon>
        <taxon>Planctomycetota</taxon>
        <taxon>Planctomycetia</taxon>
        <taxon>Planctomycetia incertae sedis</taxon>
        <taxon>Saltatorellus</taxon>
    </lineage>
</organism>
<dbReference type="AlphaFoldDB" id="A0A518F028"/>
<dbReference type="SMART" id="SM01097">
    <property type="entry name" value="CPSase_sm_chain"/>
    <property type="match status" value="1"/>
</dbReference>
<sequence>MTSDSTPRLTSSPHDAPAWLALENGLVVQGRSIGADGEASGDLVFNTAMTGYQEILTDPSYAGQGVVLTYPLIGNYGIADEDMESGRAWAEALVIKELSSISSNHRATETLDAWLRRRGVVAIEGVDTRRITKAIREEGSLRFVISTTDSDPASLVAKAKAAVSTDGRDLASEVTCAESYSWTSQFESSFPSTTERWQGERLKCVAYDFGAKRNILRSLVHTGFDVTVVPAKTSAAEVLAMNPDGVFLSNGPGDPSACTYAVEAARELVGKTPVFGICLGHQILSLALGAKTKKMAFGHHGANHPVRDETTGRIEITSQNHSYVVDESTMPAEMVATHWNLNDMSLAGMKHRDHPVFSVQYHPEAAPGPGDSAHLFTRFREMILAQVEAQ</sequence>
<keyword evidence="7 11" id="KW-0315">Glutamine amidotransferase</keyword>
<gene>
    <name evidence="11 13" type="primary">carA</name>
    <name evidence="13" type="ORF">Poly30_52540</name>
</gene>
<dbReference type="EC" id="6.3.5.5" evidence="11"/>
<dbReference type="UniPathway" id="UPA00070">
    <property type="reaction ID" value="UER00115"/>
</dbReference>
<evidence type="ECO:0000313" key="14">
    <source>
        <dbReference type="Proteomes" id="UP000320390"/>
    </source>
</evidence>
<feature type="binding site" evidence="11">
    <location>
        <position position="282"/>
    </location>
    <ligand>
        <name>L-glutamine</name>
        <dbReference type="ChEBI" id="CHEBI:58359"/>
    </ligand>
</feature>
<feature type="domain" description="Carbamoyl-phosphate synthase small subunit N-terminal" evidence="12">
    <location>
        <begin position="16"/>
        <end position="146"/>
    </location>
</feature>
<feature type="active site" description="Nucleophile" evidence="11">
    <location>
        <position position="278"/>
    </location>
</feature>
<dbReference type="GO" id="GO:0004088">
    <property type="term" value="F:carbamoyl-phosphate synthase (glutamine-hydrolyzing) activity"/>
    <property type="evidence" value="ECO:0007669"/>
    <property type="project" value="UniProtKB-UniRule"/>
</dbReference>
<feature type="active site" evidence="11">
    <location>
        <position position="362"/>
    </location>
</feature>
<dbReference type="UniPathway" id="UPA00068">
    <property type="reaction ID" value="UER00171"/>
</dbReference>
<keyword evidence="11" id="KW-0028">Amino-acid biosynthesis</keyword>
<keyword evidence="6 11" id="KW-0067">ATP-binding</keyword>
<feature type="binding site" evidence="11">
    <location>
        <position position="251"/>
    </location>
    <ligand>
        <name>L-glutamine</name>
        <dbReference type="ChEBI" id="CHEBI:58359"/>
    </ligand>
</feature>
<comment type="pathway">
    <text evidence="2 11">Amino-acid biosynthesis; L-arginine biosynthesis; carbamoyl phosphate from bicarbonate: step 1/1.</text>
</comment>
<evidence type="ECO:0000256" key="7">
    <source>
        <dbReference type="ARBA" id="ARBA00022962"/>
    </source>
</evidence>
<comment type="catalytic activity">
    <reaction evidence="9 11">
        <text>hydrogencarbonate + L-glutamine + 2 ATP + H2O = carbamoyl phosphate + L-glutamate + 2 ADP + phosphate + 2 H(+)</text>
        <dbReference type="Rhea" id="RHEA:18633"/>
        <dbReference type="ChEBI" id="CHEBI:15377"/>
        <dbReference type="ChEBI" id="CHEBI:15378"/>
        <dbReference type="ChEBI" id="CHEBI:17544"/>
        <dbReference type="ChEBI" id="CHEBI:29985"/>
        <dbReference type="ChEBI" id="CHEBI:30616"/>
        <dbReference type="ChEBI" id="CHEBI:43474"/>
        <dbReference type="ChEBI" id="CHEBI:58228"/>
        <dbReference type="ChEBI" id="CHEBI:58359"/>
        <dbReference type="ChEBI" id="CHEBI:456216"/>
        <dbReference type="EC" id="6.3.5.5"/>
    </reaction>
</comment>
<comment type="caution">
    <text evidence="11">Lacks conserved residue(s) required for the propagation of feature annotation.</text>
</comment>
<dbReference type="CDD" id="cd01744">
    <property type="entry name" value="GATase1_CPSase"/>
    <property type="match status" value="1"/>
</dbReference>
<feature type="binding site" evidence="11">
    <location>
        <position position="320"/>
    </location>
    <ligand>
        <name>L-glutamine</name>
        <dbReference type="ChEBI" id="CHEBI:58359"/>
    </ligand>
</feature>
<dbReference type="Pfam" id="PF00117">
    <property type="entry name" value="GATase"/>
    <property type="match status" value="1"/>
</dbReference>
<dbReference type="PANTHER" id="PTHR43418">
    <property type="entry name" value="MULTIFUNCTIONAL TRYPTOPHAN BIOSYNTHESIS PROTEIN-RELATED"/>
    <property type="match status" value="1"/>
</dbReference>
<feature type="binding site" evidence="11">
    <location>
        <position position="323"/>
    </location>
    <ligand>
        <name>L-glutamine</name>
        <dbReference type="ChEBI" id="CHEBI:58359"/>
    </ligand>
</feature>
<dbReference type="PRINTS" id="PR00099">
    <property type="entry name" value="CPSGATASE"/>
</dbReference>
<comment type="function">
    <text evidence="11">Small subunit of the glutamine-dependent carbamoyl phosphate synthetase (CPSase). CPSase catalyzes the formation of carbamoyl phosphate from the ammonia moiety of glutamine, carbonate, and phosphate donated by ATP, constituting the first step of 2 biosynthetic pathways, one leading to arginine and/or urea and the other to pyrimidine nucleotides. The small subunit (glutamine amidotransferase) binds and cleaves glutamine to supply the large subunit with the substrate ammonia.</text>
</comment>
<comment type="catalytic activity">
    <reaction evidence="10 11">
        <text>L-glutamine + H2O = L-glutamate + NH4(+)</text>
        <dbReference type="Rhea" id="RHEA:15889"/>
        <dbReference type="ChEBI" id="CHEBI:15377"/>
        <dbReference type="ChEBI" id="CHEBI:28938"/>
        <dbReference type="ChEBI" id="CHEBI:29985"/>
        <dbReference type="ChEBI" id="CHEBI:58359"/>
    </reaction>
</comment>
<evidence type="ECO:0000256" key="2">
    <source>
        <dbReference type="ARBA" id="ARBA00005077"/>
    </source>
</evidence>
<dbReference type="EMBL" id="CP036434">
    <property type="protein sequence ID" value="QDV09695.1"/>
    <property type="molecule type" value="Genomic_DNA"/>
</dbReference>
<dbReference type="Proteomes" id="UP000320390">
    <property type="component" value="Chromosome"/>
</dbReference>
<proteinExistence type="inferred from homology"/>
<dbReference type="OrthoDB" id="9804328at2"/>
<keyword evidence="11" id="KW-0055">Arginine biosynthesis</keyword>
<evidence type="ECO:0000256" key="6">
    <source>
        <dbReference type="ARBA" id="ARBA00022840"/>
    </source>
</evidence>
<evidence type="ECO:0000313" key="13">
    <source>
        <dbReference type="EMBL" id="QDV09695.1"/>
    </source>
</evidence>
<feature type="active site" evidence="11">
    <location>
        <position position="364"/>
    </location>
</feature>
<dbReference type="GO" id="GO:0004359">
    <property type="term" value="F:glutaminase activity"/>
    <property type="evidence" value="ECO:0007669"/>
    <property type="project" value="RHEA"/>
</dbReference>
<evidence type="ECO:0000256" key="3">
    <source>
        <dbReference type="ARBA" id="ARBA00007800"/>
    </source>
</evidence>
<dbReference type="PRINTS" id="PR00097">
    <property type="entry name" value="ANTSNTHASEII"/>
</dbReference>
<protein>
    <recommendedName>
        <fullName evidence="11">Carbamoyl phosphate synthase small chain</fullName>
        <ecNumber evidence="11">6.3.5.5</ecNumber>
    </recommendedName>
    <alternativeName>
        <fullName evidence="11">Carbamoyl phosphate synthetase glutamine chain</fullName>
    </alternativeName>
</protein>
<comment type="pathway">
    <text evidence="1 11">Pyrimidine metabolism; UMP biosynthesis via de novo pathway; (S)-dihydroorotate from bicarbonate: step 1/3.</text>
</comment>
<dbReference type="PRINTS" id="PR00096">
    <property type="entry name" value="GATASE"/>
</dbReference>
<evidence type="ECO:0000256" key="11">
    <source>
        <dbReference type="HAMAP-Rule" id="MF_01209"/>
    </source>
</evidence>
<dbReference type="SUPFAM" id="SSF52317">
    <property type="entry name" value="Class I glutamine amidotransferase-like"/>
    <property type="match status" value="1"/>
</dbReference>
<feature type="binding site" evidence="11">
    <location>
        <position position="279"/>
    </location>
    <ligand>
        <name>L-glutamine</name>
        <dbReference type="ChEBI" id="CHEBI:58359"/>
    </ligand>
</feature>
<dbReference type="InterPro" id="IPR002474">
    <property type="entry name" value="CarbamoylP_synth_ssu_N"/>
</dbReference>
<dbReference type="InterPro" id="IPR035686">
    <property type="entry name" value="CPSase_GATase1"/>
</dbReference>
<dbReference type="Gene3D" id="3.40.50.880">
    <property type="match status" value="1"/>
</dbReference>
<keyword evidence="8 11" id="KW-0665">Pyrimidine biosynthesis</keyword>
<accession>A0A518F028</accession>
<dbReference type="FunFam" id="3.50.30.20:FF:000001">
    <property type="entry name" value="Carbamoyl-phosphate synthase small chain"/>
    <property type="match status" value="1"/>
</dbReference>
<keyword evidence="4 11" id="KW-0436">Ligase</keyword>
<reference evidence="13 14" key="1">
    <citation type="submission" date="2019-02" db="EMBL/GenBank/DDBJ databases">
        <title>Deep-cultivation of Planctomycetes and their phenomic and genomic characterization uncovers novel biology.</title>
        <authorList>
            <person name="Wiegand S."/>
            <person name="Jogler M."/>
            <person name="Boedeker C."/>
            <person name="Pinto D."/>
            <person name="Vollmers J."/>
            <person name="Rivas-Marin E."/>
            <person name="Kohn T."/>
            <person name="Peeters S.H."/>
            <person name="Heuer A."/>
            <person name="Rast P."/>
            <person name="Oberbeckmann S."/>
            <person name="Bunk B."/>
            <person name="Jeske O."/>
            <person name="Meyerdierks A."/>
            <person name="Storesund J.E."/>
            <person name="Kallscheuer N."/>
            <person name="Luecker S."/>
            <person name="Lage O.M."/>
            <person name="Pohl T."/>
            <person name="Merkel B.J."/>
            <person name="Hornburger P."/>
            <person name="Mueller R.-W."/>
            <person name="Bruemmer F."/>
            <person name="Labrenz M."/>
            <person name="Spormann A.M."/>
            <person name="Op den Camp H."/>
            <person name="Overmann J."/>
            <person name="Amann R."/>
            <person name="Jetten M.S.M."/>
            <person name="Mascher T."/>
            <person name="Medema M.H."/>
            <person name="Devos D.P."/>
            <person name="Kaster A.-K."/>
            <person name="Ovreas L."/>
            <person name="Rohde M."/>
            <person name="Galperin M.Y."/>
            <person name="Jogler C."/>
        </authorList>
    </citation>
    <scope>NUCLEOTIDE SEQUENCE [LARGE SCALE GENOMIC DNA]</scope>
    <source>
        <strain evidence="13 14">Poly30</strain>
    </source>
</reference>
<dbReference type="NCBIfam" id="NF009475">
    <property type="entry name" value="PRK12838.1"/>
    <property type="match status" value="1"/>
</dbReference>
<feature type="region of interest" description="CPSase" evidence="11">
    <location>
        <begin position="1"/>
        <end position="202"/>
    </location>
</feature>
<dbReference type="PANTHER" id="PTHR43418:SF7">
    <property type="entry name" value="CARBAMOYL-PHOSPHATE SYNTHASE SMALL CHAIN"/>
    <property type="match status" value="1"/>
</dbReference>
<dbReference type="Gene3D" id="3.50.30.20">
    <property type="entry name" value="Carbamoyl-phosphate synthase small subunit, N-terminal domain"/>
    <property type="match status" value="1"/>
</dbReference>